<evidence type="ECO:0000256" key="2">
    <source>
        <dbReference type="SAM" id="Phobius"/>
    </source>
</evidence>
<protein>
    <submittedName>
        <fullName evidence="5">Peptidase M6</fullName>
    </submittedName>
</protein>
<reference evidence="5 6" key="1">
    <citation type="journal article" date="2018" name="Elife">
        <title>Discovery and characterization of a prevalent human gut bacterial enzyme sufficient for the inactivation of a family of plant toxins.</title>
        <authorList>
            <person name="Koppel N."/>
            <person name="Bisanz J.E."/>
            <person name="Pandelia M.E."/>
            <person name="Turnbaugh P.J."/>
            <person name="Balskus E.P."/>
        </authorList>
    </citation>
    <scope>NUCLEOTIDE SEQUENCE [LARGE SCALE GENOMIC DNA]</scope>
    <source>
        <strain evidence="5 6">W1 BHI 6</strain>
    </source>
</reference>
<dbReference type="AlphaFoldDB" id="A0A369MA59"/>
<dbReference type="GO" id="GO:0006508">
    <property type="term" value="P:proteolysis"/>
    <property type="evidence" value="ECO:0007669"/>
    <property type="project" value="InterPro"/>
</dbReference>
<evidence type="ECO:0000313" key="6">
    <source>
        <dbReference type="Proteomes" id="UP000253970"/>
    </source>
</evidence>
<dbReference type="InterPro" id="IPR024079">
    <property type="entry name" value="MetalloPept_cat_dom_sf"/>
</dbReference>
<dbReference type="GO" id="GO:0008237">
    <property type="term" value="F:metallopeptidase activity"/>
    <property type="evidence" value="ECO:0007669"/>
    <property type="project" value="InterPro"/>
</dbReference>
<keyword evidence="2" id="KW-1133">Transmembrane helix</keyword>
<feature type="chain" id="PRO_5016588284" evidence="3">
    <location>
        <begin position="37"/>
        <end position="881"/>
    </location>
</feature>
<organism evidence="5 6">
    <name type="scientific">Eggerthella lenta</name>
    <name type="common">Eubacterium lentum</name>
    <dbReference type="NCBI Taxonomy" id="84112"/>
    <lineage>
        <taxon>Bacteria</taxon>
        <taxon>Bacillati</taxon>
        <taxon>Actinomycetota</taxon>
        <taxon>Coriobacteriia</taxon>
        <taxon>Eggerthellales</taxon>
        <taxon>Eggerthellaceae</taxon>
        <taxon>Eggerthella</taxon>
    </lineage>
</organism>
<feature type="region of interest" description="Disordered" evidence="1">
    <location>
        <begin position="796"/>
        <end position="846"/>
    </location>
</feature>
<accession>A0A369MA59</accession>
<evidence type="ECO:0000256" key="1">
    <source>
        <dbReference type="SAM" id="MobiDB-lite"/>
    </source>
</evidence>
<dbReference type="RefSeq" id="WP_114534558.1">
    <property type="nucleotide sequence ID" value="NZ_JAQDVM010000020.1"/>
</dbReference>
<dbReference type="SUPFAM" id="SSF55486">
    <property type="entry name" value="Metalloproteases ('zincins'), catalytic domain"/>
    <property type="match status" value="1"/>
</dbReference>
<dbReference type="InterPro" id="IPR008757">
    <property type="entry name" value="Peptidase_M6-like_domain"/>
</dbReference>
<dbReference type="Gene3D" id="3.40.390.10">
    <property type="entry name" value="Collagenase (Catalytic Domain)"/>
    <property type="match status" value="1"/>
</dbReference>
<dbReference type="PROSITE" id="PS00018">
    <property type="entry name" value="EF_HAND_1"/>
    <property type="match status" value="1"/>
</dbReference>
<dbReference type="GO" id="GO:0005509">
    <property type="term" value="F:calcium ion binding"/>
    <property type="evidence" value="ECO:0007669"/>
    <property type="project" value="InterPro"/>
</dbReference>
<evidence type="ECO:0000313" key="5">
    <source>
        <dbReference type="EMBL" id="RDB67385.1"/>
    </source>
</evidence>
<dbReference type="InterPro" id="IPR018247">
    <property type="entry name" value="EF_Hand_1_Ca_BS"/>
</dbReference>
<feature type="transmembrane region" description="Helical" evidence="2">
    <location>
        <begin position="849"/>
        <end position="872"/>
    </location>
</feature>
<dbReference type="Proteomes" id="UP000253970">
    <property type="component" value="Unassembled WGS sequence"/>
</dbReference>
<feature type="domain" description="EF-hand" evidence="4">
    <location>
        <begin position="308"/>
        <end position="334"/>
    </location>
</feature>
<keyword evidence="2" id="KW-0812">Transmembrane</keyword>
<dbReference type="Pfam" id="PF05547">
    <property type="entry name" value="Peptidase_M6"/>
    <property type="match status" value="1"/>
</dbReference>
<comment type="caution">
    <text evidence="5">The sequence shown here is derived from an EMBL/GenBank/DDBJ whole genome shotgun (WGS) entry which is preliminary data.</text>
</comment>
<feature type="signal peptide" evidence="3">
    <location>
        <begin position="1"/>
        <end position="36"/>
    </location>
</feature>
<dbReference type="EMBL" id="PPTU01000030">
    <property type="protein sequence ID" value="RDB67385.1"/>
    <property type="molecule type" value="Genomic_DNA"/>
</dbReference>
<dbReference type="PROSITE" id="PS50222">
    <property type="entry name" value="EF_HAND_2"/>
    <property type="match status" value="1"/>
</dbReference>
<name>A0A369MA59_EGGLN</name>
<sequence>MQRKTGEPARTVRRAPLLVFFMLAFSLCLAPSAAYAGPALEIEQGYVQPDGATFQAGQRGDEFFHYVRTTEGLLVQKSPADQTWYYVTSEGFGLALGPRADEAAPANALAPSVLANDTGKMAYSALGGGAYVPRDRGVGEAVTLSDIEAAQAASGAGARNARSVAQTETSLPLITIVIGFAGDEGTNLGPDDIVTGPNGATWKASEQRYRDDYDWNRLLYSGENSITNYYATMSNDKFSWTPATEETSAYGEGGNTNAYDAPGDGVIHVTLDRNHGNWKGAEFMSPEAKDQHDAYVDALNEASQYIDFATYDANGNGVLEPTEVCLLFIVAGYESSGGEIDPSTWACRWQLSSMDKDSFAPATIVNPITHSEIVVDDYITMGEILTNDVVTAQPMPTSTVAHELGHYLGLPDLYDVNYTSYDPDATVDQFPWLAYDVGEISLMAGGSWGNYIADSGETVFVPVSFDPFCLEQLGYIEPVEVAADGTYGVSTLWSDEGYRCLRVPTSTEGEYYLVENRQYESFDRGLTSSYRAERHKDKPQYYNETGGVVIWHIDQGIVDARGTTADDPLLGNTVNTVDHRPGVMPVYPENTEYRDGQALYTRPFFNANACETFGMEGNVVPLLQYDGCNTPAERVDSGIVLSVGDAVADVMSVTVDLPEPDEPGGGYEESSHVGEIAGSRVEVSGSFPAGAELSLALSALTDEQKAEMAKASDQLGALIVSADASVVDAATGENAAHEGKLSVSFSVDKRYEGESVWMVHRKADGSLETAKVAVENGLASMTVDELSPFAVFEQKAAGPADEDGNKPGGSPSDGNGAPSSGEPDGEEPSGDTQVEPLPGKALASTGDSAAAPAALALAIAAAVAAIIAQIKLRRRHDSLNR</sequence>
<proteinExistence type="predicted"/>
<evidence type="ECO:0000256" key="3">
    <source>
        <dbReference type="SAM" id="SignalP"/>
    </source>
</evidence>
<dbReference type="PANTHER" id="PTHR41775:SF1">
    <property type="entry name" value="PEPTIDASE M6-LIKE DOMAIN-CONTAINING PROTEIN"/>
    <property type="match status" value="1"/>
</dbReference>
<evidence type="ECO:0000259" key="4">
    <source>
        <dbReference type="PROSITE" id="PS50222"/>
    </source>
</evidence>
<gene>
    <name evidence="5" type="ORF">C1875_13480</name>
</gene>
<keyword evidence="2" id="KW-0472">Membrane</keyword>
<dbReference type="InterPro" id="IPR002048">
    <property type="entry name" value="EF_hand_dom"/>
</dbReference>
<keyword evidence="3" id="KW-0732">Signal</keyword>
<dbReference type="PANTHER" id="PTHR41775">
    <property type="entry name" value="SECRETED PROTEIN-RELATED"/>
    <property type="match status" value="1"/>
</dbReference>